<protein>
    <recommendedName>
        <fullName evidence="1">Rad50/SbcC-type AAA domain-containing protein</fullName>
    </recommendedName>
</protein>
<dbReference type="Pfam" id="PF13476">
    <property type="entry name" value="AAA_23"/>
    <property type="match status" value="1"/>
</dbReference>
<feature type="non-terminal residue" evidence="2">
    <location>
        <position position="456"/>
    </location>
</feature>
<sequence length="456" mass="50113">MIVDVSLSRFKIHEYSKYRTMPGINAIIGPGGCGKTSIMEAIGWAVFGTLTGKKSNFMSLDGGLVAHESFVELAMIVDDSLTEIHKSIGGFSSLYIQYRMVAEGEMAVREAVADLVGYKRLDVLFSGLIGITQGSLDAIFARSTSERVKVFSRILGIDKYRDFSDWLLKSSQELDIKAAAVKGSLSGLEVGKVEQDAMALVQDEVQLEFDSFSRSVEDETILNSSLNKTSRILAGLRLGIKEAEDEIKHIPDAEVEMGPIEVELSSISALMCPTCGGPIDAVESEILYHIYNKKREKYHDGREEILRLSGEILSDKKIVGHLESLNIEARVLKSNATLAALRDKLAALRGKLEVLAASSDIKSRIENERTKLADMESSLAKISAIRSVARKLPALIAVDTTATVSELATEFVRMIYQNWTVTWNEDFSIDVRIGEMELSFTQLSKSQKGIASLSVI</sequence>
<evidence type="ECO:0000259" key="1">
    <source>
        <dbReference type="Pfam" id="PF13476"/>
    </source>
</evidence>
<gene>
    <name evidence="2" type="ORF">LCGC14_2476960</name>
</gene>
<reference evidence="2" key="1">
    <citation type="journal article" date="2015" name="Nature">
        <title>Complex archaea that bridge the gap between prokaryotes and eukaryotes.</title>
        <authorList>
            <person name="Spang A."/>
            <person name="Saw J.H."/>
            <person name="Jorgensen S.L."/>
            <person name="Zaremba-Niedzwiedzka K."/>
            <person name="Martijn J."/>
            <person name="Lind A.E."/>
            <person name="van Eijk R."/>
            <person name="Schleper C."/>
            <person name="Guy L."/>
            <person name="Ettema T.J."/>
        </authorList>
    </citation>
    <scope>NUCLEOTIDE SEQUENCE</scope>
</reference>
<dbReference type="EMBL" id="LAZR01038925">
    <property type="protein sequence ID" value="KKL18295.1"/>
    <property type="molecule type" value="Genomic_DNA"/>
</dbReference>
<organism evidence="2">
    <name type="scientific">marine sediment metagenome</name>
    <dbReference type="NCBI Taxonomy" id="412755"/>
    <lineage>
        <taxon>unclassified sequences</taxon>
        <taxon>metagenomes</taxon>
        <taxon>ecological metagenomes</taxon>
    </lineage>
</organism>
<proteinExistence type="predicted"/>
<dbReference type="InterPro" id="IPR027417">
    <property type="entry name" value="P-loop_NTPase"/>
</dbReference>
<dbReference type="AlphaFoldDB" id="A0A0F9B9I6"/>
<comment type="caution">
    <text evidence="2">The sequence shown here is derived from an EMBL/GenBank/DDBJ whole genome shotgun (WGS) entry which is preliminary data.</text>
</comment>
<accession>A0A0F9B9I6</accession>
<dbReference type="GO" id="GO:0016887">
    <property type="term" value="F:ATP hydrolysis activity"/>
    <property type="evidence" value="ECO:0007669"/>
    <property type="project" value="InterPro"/>
</dbReference>
<feature type="domain" description="Rad50/SbcC-type AAA" evidence="1">
    <location>
        <begin position="10"/>
        <end position="68"/>
    </location>
</feature>
<dbReference type="SUPFAM" id="SSF52540">
    <property type="entry name" value="P-loop containing nucleoside triphosphate hydrolases"/>
    <property type="match status" value="1"/>
</dbReference>
<evidence type="ECO:0000313" key="2">
    <source>
        <dbReference type="EMBL" id="KKL18295.1"/>
    </source>
</evidence>
<dbReference type="PANTHER" id="PTHR32114">
    <property type="entry name" value="ABC TRANSPORTER ABCH.3"/>
    <property type="match status" value="1"/>
</dbReference>
<dbReference type="InterPro" id="IPR038729">
    <property type="entry name" value="Rad50/SbcC_AAA"/>
</dbReference>
<name>A0A0F9B9I6_9ZZZZ</name>
<dbReference type="GO" id="GO:0006302">
    <property type="term" value="P:double-strand break repair"/>
    <property type="evidence" value="ECO:0007669"/>
    <property type="project" value="InterPro"/>
</dbReference>
<dbReference type="PANTHER" id="PTHR32114:SF2">
    <property type="entry name" value="ABC TRANSPORTER ABCH.3"/>
    <property type="match status" value="1"/>
</dbReference>
<dbReference type="Gene3D" id="3.40.50.300">
    <property type="entry name" value="P-loop containing nucleotide triphosphate hydrolases"/>
    <property type="match status" value="1"/>
</dbReference>